<reference evidence="1 2" key="1">
    <citation type="journal article" date="2018" name="Front. Plant Sci.">
        <title>Red Clover (Trifolium pratense) and Zigzag Clover (T. medium) - A Picture of Genomic Similarities and Differences.</title>
        <authorList>
            <person name="Dluhosova J."/>
            <person name="Istvanek J."/>
            <person name="Nedelnik J."/>
            <person name="Repkova J."/>
        </authorList>
    </citation>
    <scope>NUCLEOTIDE SEQUENCE [LARGE SCALE GENOMIC DNA]</scope>
    <source>
        <strain evidence="2">cv. 10/8</strain>
        <tissue evidence="1">Leaf</tissue>
    </source>
</reference>
<dbReference type="AlphaFoldDB" id="A0A392VI58"/>
<keyword evidence="2" id="KW-1185">Reference proteome</keyword>
<comment type="caution">
    <text evidence="1">The sequence shown here is derived from an EMBL/GenBank/DDBJ whole genome shotgun (WGS) entry which is preliminary data.</text>
</comment>
<feature type="non-terminal residue" evidence="1">
    <location>
        <position position="32"/>
    </location>
</feature>
<proteinExistence type="predicted"/>
<accession>A0A392VI58</accession>
<sequence>MIISPRLLEGPHAADIVGQSSKAVTGKMTRKE</sequence>
<evidence type="ECO:0000313" key="2">
    <source>
        <dbReference type="Proteomes" id="UP000265520"/>
    </source>
</evidence>
<dbReference type="Proteomes" id="UP000265520">
    <property type="component" value="Unassembled WGS sequence"/>
</dbReference>
<name>A0A392VI58_9FABA</name>
<evidence type="ECO:0000313" key="1">
    <source>
        <dbReference type="EMBL" id="MCI88086.1"/>
    </source>
</evidence>
<protein>
    <submittedName>
        <fullName evidence="1">Uncharacterized protein</fullName>
    </submittedName>
</protein>
<organism evidence="1 2">
    <name type="scientific">Trifolium medium</name>
    <dbReference type="NCBI Taxonomy" id="97028"/>
    <lineage>
        <taxon>Eukaryota</taxon>
        <taxon>Viridiplantae</taxon>
        <taxon>Streptophyta</taxon>
        <taxon>Embryophyta</taxon>
        <taxon>Tracheophyta</taxon>
        <taxon>Spermatophyta</taxon>
        <taxon>Magnoliopsida</taxon>
        <taxon>eudicotyledons</taxon>
        <taxon>Gunneridae</taxon>
        <taxon>Pentapetalae</taxon>
        <taxon>rosids</taxon>
        <taxon>fabids</taxon>
        <taxon>Fabales</taxon>
        <taxon>Fabaceae</taxon>
        <taxon>Papilionoideae</taxon>
        <taxon>50 kb inversion clade</taxon>
        <taxon>NPAAA clade</taxon>
        <taxon>Hologalegina</taxon>
        <taxon>IRL clade</taxon>
        <taxon>Trifolieae</taxon>
        <taxon>Trifolium</taxon>
    </lineage>
</organism>
<dbReference type="EMBL" id="LXQA011183286">
    <property type="protein sequence ID" value="MCI88086.1"/>
    <property type="molecule type" value="Genomic_DNA"/>
</dbReference>